<evidence type="ECO:0000259" key="1">
    <source>
        <dbReference type="Pfam" id="PF00582"/>
    </source>
</evidence>
<keyword evidence="3" id="KW-1185">Reference proteome</keyword>
<dbReference type="Pfam" id="PF00582">
    <property type="entry name" value="Usp"/>
    <property type="match status" value="1"/>
</dbReference>
<protein>
    <recommendedName>
        <fullName evidence="1">UspA domain-containing protein</fullName>
    </recommendedName>
</protein>
<evidence type="ECO:0000313" key="2">
    <source>
        <dbReference type="EMBL" id="KXZ53473.1"/>
    </source>
</evidence>
<dbReference type="InterPro" id="IPR014729">
    <property type="entry name" value="Rossmann-like_a/b/a_fold"/>
</dbReference>
<dbReference type="Proteomes" id="UP000075714">
    <property type="component" value="Unassembled WGS sequence"/>
</dbReference>
<dbReference type="SUPFAM" id="SSF52402">
    <property type="entry name" value="Adenine nucleotide alpha hydrolases-like"/>
    <property type="match status" value="1"/>
</dbReference>
<dbReference type="InterPro" id="IPR006015">
    <property type="entry name" value="Universal_stress_UspA"/>
</dbReference>
<comment type="caution">
    <text evidence="2">The sequence shown here is derived from an EMBL/GenBank/DDBJ whole genome shotgun (WGS) entry which is preliminary data.</text>
</comment>
<dbReference type="InterPro" id="IPR006016">
    <property type="entry name" value="UspA"/>
</dbReference>
<proteinExistence type="predicted"/>
<dbReference type="CDD" id="cd23659">
    <property type="entry name" value="USP_At3g01520-like"/>
    <property type="match status" value="1"/>
</dbReference>
<dbReference type="Gene3D" id="3.40.50.620">
    <property type="entry name" value="HUPs"/>
    <property type="match status" value="1"/>
</dbReference>
<dbReference type="PRINTS" id="PR01438">
    <property type="entry name" value="UNVRSLSTRESS"/>
</dbReference>
<dbReference type="PANTHER" id="PTHR31964">
    <property type="entry name" value="ADENINE NUCLEOTIDE ALPHA HYDROLASES-LIKE SUPERFAMILY PROTEIN"/>
    <property type="match status" value="1"/>
</dbReference>
<organism evidence="2 3">
    <name type="scientific">Gonium pectorale</name>
    <name type="common">Green alga</name>
    <dbReference type="NCBI Taxonomy" id="33097"/>
    <lineage>
        <taxon>Eukaryota</taxon>
        <taxon>Viridiplantae</taxon>
        <taxon>Chlorophyta</taxon>
        <taxon>core chlorophytes</taxon>
        <taxon>Chlorophyceae</taxon>
        <taxon>CS clade</taxon>
        <taxon>Chlamydomonadales</taxon>
        <taxon>Volvocaceae</taxon>
        <taxon>Gonium</taxon>
    </lineage>
</organism>
<sequence>MPRVLLFPVDNTEDSQRSWDWMINNFYRDGDEVHLLNVISRLSFAATLGVPAVDFTPQINREAYEAAVRKAEEFIVKRFLARLPQQIQTTPIVHIIKSEVDTNSVGHVICMKAEELKAACILMGSHNKGPVAEFFMGSVSQYVSHHSKVPVVIVKQP</sequence>
<dbReference type="EMBL" id="LSYV01000008">
    <property type="protein sequence ID" value="KXZ53473.1"/>
    <property type="molecule type" value="Genomic_DNA"/>
</dbReference>
<dbReference type="PANTHER" id="PTHR31964:SF113">
    <property type="entry name" value="USPA DOMAIN-CONTAINING PROTEIN"/>
    <property type="match status" value="1"/>
</dbReference>
<accession>A0A150GUP6</accession>
<feature type="domain" description="UspA" evidence="1">
    <location>
        <begin position="3"/>
        <end position="155"/>
    </location>
</feature>
<dbReference type="OrthoDB" id="843225at2759"/>
<dbReference type="AlphaFoldDB" id="A0A150GUP6"/>
<reference evidence="3" key="1">
    <citation type="journal article" date="2016" name="Nat. Commun.">
        <title>The Gonium pectorale genome demonstrates co-option of cell cycle regulation during the evolution of multicellularity.</title>
        <authorList>
            <person name="Hanschen E.R."/>
            <person name="Marriage T.N."/>
            <person name="Ferris P.J."/>
            <person name="Hamaji T."/>
            <person name="Toyoda A."/>
            <person name="Fujiyama A."/>
            <person name="Neme R."/>
            <person name="Noguchi H."/>
            <person name="Minakuchi Y."/>
            <person name="Suzuki M."/>
            <person name="Kawai-Toyooka H."/>
            <person name="Smith D.R."/>
            <person name="Sparks H."/>
            <person name="Anderson J."/>
            <person name="Bakaric R."/>
            <person name="Luria V."/>
            <person name="Karger A."/>
            <person name="Kirschner M.W."/>
            <person name="Durand P.M."/>
            <person name="Michod R.E."/>
            <person name="Nozaki H."/>
            <person name="Olson B.J."/>
        </authorList>
    </citation>
    <scope>NUCLEOTIDE SEQUENCE [LARGE SCALE GENOMIC DNA]</scope>
    <source>
        <strain evidence="3">NIES-2863</strain>
    </source>
</reference>
<evidence type="ECO:0000313" key="3">
    <source>
        <dbReference type="Proteomes" id="UP000075714"/>
    </source>
</evidence>
<name>A0A150GUP6_GONPE</name>
<gene>
    <name evidence="2" type="ORF">GPECTOR_7g923</name>
</gene>